<dbReference type="GO" id="GO:0044781">
    <property type="term" value="P:bacterial-type flagellum organization"/>
    <property type="evidence" value="ECO:0007669"/>
    <property type="project" value="UniProtKB-KW"/>
</dbReference>
<proteinExistence type="inferred from homology"/>
<dbReference type="OrthoDB" id="6397640at2"/>
<dbReference type="Proteomes" id="UP000019030">
    <property type="component" value="Chromosome"/>
</dbReference>
<name>W0L7D8_9GAMM</name>
<dbReference type="PANTHER" id="PTHR34982">
    <property type="entry name" value="YOP PROTEINS TRANSLOCATION PROTEIN L"/>
    <property type="match status" value="1"/>
</dbReference>
<dbReference type="AlphaFoldDB" id="W0L7D8"/>
<dbReference type="GO" id="GO:0005829">
    <property type="term" value="C:cytosol"/>
    <property type="evidence" value="ECO:0007669"/>
    <property type="project" value="TreeGrafter"/>
</dbReference>
<dbReference type="InterPro" id="IPR051472">
    <property type="entry name" value="T3SS_Stator/FliH"/>
</dbReference>
<keyword evidence="11" id="KW-0966">Cell projection</keyword>
<evidence type="ECO:0000259" key="10">
    <source>
        <dbReference type="Pfam" id="PF02108"/>
    </source>
</evidence>
<sequence>MLDKQSPQLEALTSNRQAVVKLRLHKFPPLHKRWQQNGMNGADLLDPAAYQQKLREGFSEGLNRGFAQGIEEGKEEGHQEGLRLGREEGIRKGLNEGKETSRQQFLEAAGPFVNMTQQLQQYLDRYEQRRREELLKLVENVTRQVIRCELALKPTQLLSLVEEALTSLPQQPKDVRVLLNPEEYSRISEVEPEKTRHWGLAGDPSLGLGECRIVTDTLEMDVGCQHRLDQCVDALKQNLLPEPPHEQA</sequence>
<keyword evidence="5" id="KW-0813">Transport</keyword>
<dbReference type="PATRIC" id="fig|1441930.4.peg.1699"/>
<dbReference type="RefSeq" id="WP_024911211.1">
    <property type="nucleotide sequence ID" value="NZ_CP007044.2"/>
</dbReference>
<comment type="subcellular location">
    <subcellularLocation>
        <location evidence="2">Cytoplasm</location>
    </subcellularLocation>
</comment>
<organism evidence="11 12">
    <name type="scientific">Chania multitudinisentens RB-25</name>
    <dbReference type="NCBI Taxonomy" id="1441930"/>
    <lineage>
        <taxon>Bacteria</taxon>
        <taxon>Pseudomonadati</taxon>
        <taxon>Pseudomonadota</taxon>
        <taxon>Gammaproteobacteria</taxon>
        <taxon>Enterobacterales</taxon>
        <taxon>Yersiniaceae</taxon>
        <taxon>Chania</taxon>
    </lineage>
</organism>
<dbReference type="GO" id="GO:0015031">
    <property type="term" value="P:protein transport"/>
    <property type="evidence" value="ECO:0007669"/>
    <property type="project" value="UniProtKB-KW"/>
</dbReference>
<evidence type="ECO:0000313" key="12">
    <source>
        <dbReference type="Proteomes" id="UP000019030"/>
    </source>
</evidence>
<dbReference type="EMBL" id="CP007044">
    <property type="protein sequence ID" value="AHG19661.1"/>
    <property type="molecule type" value="Genomic_DNA"/>
</dbReference>
<keyword evidence="11" id="KW-0282">Flagellum</keyword>
<evidence type="ECO:0000256" key="4">
    <source>
        <dbReference type="ARBA" id="ARBA00016507"/>
    </source>
</evidence>
<evidence type="ECO:0000256" key="5">
    <source>
        <dbReference type="ARBA" id="ARBA00022448"/>
    </source>
</evidence>
<keyword evidence="8" id="KW-0653">Protein transport</keyword>
<keyword evidence="11" id="KW-0969">Cilium</keyword>
<keyword evidence="12" id="KW-1185">Reference proteome</keyword>
<gene>
    <name evidence="11" type="primary">fliH</name>
    <name evidence="11" type="ORF">Z042_08535</name>
</gene>
<accession>W0L7D8</accession>
<keyword evidence="6" id="KW-0963">Cytoplasm</keyword>
<keyword evidence="7" id="KW-1005">Bacterial flagellum biogenesis</keyword>
<dbReference type="STRING" id="1441930.Z042_08535"/>
<dbReference type="PANTHER" id="PTHR34982:SF1">
    <property type="entry name" value="FLAGELLAR ASSEMBLY PROTEIN FLIH"/>
    <property type="match status" value="1"/>
</dbReference>
<dbReference type="GO" id="GO:0003774">
    <property type="term" value="F:cytoskeletal motor activity"/>
    <property type="evidence" value="ECO:0007669"/>
    <property type="project" value="InterPro"/>
</dbReference>
<dbReference type="Pfam" id="PF02108">
    <property type="entry name" value="FliH"/>
    <property type="match status" value="1"/>
</dbReference>
<evidence type="ECO:0000256" key="6">
    <source>
        <dbReference type="ARBA" id="ARBA00022490"/>
    </source>
</evidence>
<dbReference type="GO" id="GO:0071973">
    <property type="term" value="P:bacterial-type flagellum-dependent cell motility"/>
    <property type="evidence" value="ECO:0007669"/>
    <property type="project" value="InterPro"/>
</dbReference>
<feature type="domain" description="Flagellar assembly protein FliH/Type III secretion system HrpE" evidence="10">
    <location>
        <begin position="111"/>
        <end position="231"/>
    </location>
</feature>
<evidence type="ECO:0000256" key="3">
    <source>
        <dbReference type="ARBA" id="ARBA00006602"/>
    </source>
</evidence>
<evidence type="ECO:0000313" key="11">
    <source>
        <dbReference type="EMBL" id="AHG19661.1"/>
    </source>
</evidence>
<comment type="function">
    <text evidence="1">Needed for flagellar regrowth and assembly.</text>
</comment>
<dbReference type="GO" id="GO:0009288">
    <property type="term" value="C:bacterial-type flagellum"/>
    <property type="evidence" value="ECO:0007669"/>
    <property type="project" value="InterPro"/>
</dbReference>
<evidence type="ECO:0000256" key="8">
    <source>
        <dbReference type="ARBA" id="ARBA00022927"/>
    </source>
</evidence>
<dbReference type="HOGENOM" id="CLU_062625_3_0_6"/>
<reference evidence="11 12" key="2">
    <citation type="submission" date="2015-03" db="EMBL/GenBank/DDBJ databases">
        <authorList>
            <person name="Chan K.-G."/>
        </authorList>
    </citation>
    <scope>NUCLEOTIDE SEQUENCE [LARGE SCALE GENOMIC DNA]</scope>
    <source>
        <strain evidence="11 12">RB-25</strain>
    </source>
</reference>
<comment type="similarity">
    <text evidence="3">Belongs to the FliH family.</text>
</comment>
<evidence type="ECO:0000256" key="1">
    <source>
        <dbReference type="ARBA" id="ARBA00003041"/>
    </source>
</evidence>
<reference evidence="11 12" key="1">
    <citation type="submission" date="2014-01" db="EMBL/GenBank/DDBJ databases">
        <title>Isolation of Serratia multitudinisentens RB-25 from Ex-Landfill site.</title>
        <authorList>
            <person name="Robson E.H.J."/>
        </authorList>
    </citation>
    <scope>NUCLEOTIDE SEQUENCE [LARGE SCALE GENOMIC DNA]</scope>
    <source>
        <strain evidence="11 12">RB-25</strain>
    </source>
</reference>
<dbReference type="PRINTS" id="PR01003">
    <property type="entry name" value="FLGFLIH"/>
</dbReference>
<dbReference type="NCBIfam" id="NF009925">
    <property type="entry name" value="PRK13386.1"/>
    <property type="match status" value="1"/>
</dbReference>
<dbReference type="eggNOG" id="COG1317">
    <property type="taxonomic scope" value="Bacteria"/>
</dbReference>
<dbReference type="KEGG" id="sfo:Z042_08535"/>
<keyword evidence="9" id="KW-1006">Bacterial flagellum protein export</keyword>
<evidence type="ECO:0000256" key="2">
    <source>
        <dbReference type="ARBA" id="ARBA00004496"/>
    </source>
</evidence>
<evidence type="ECO:0000256" key="7">
    <source>
        <dbReference type="ARBA" id="ARBA00022795"/>
    </source>
</evidence>
<dbReference type="InterPro" id="IPR000563">
    <property type="entry name" value="Flag_FliH"/>
</dbReference>
<evidence type="ECO:0000256" key="9">
    <source>
        <dbReference type="ARBA" id="ARBA00023225"/>
    </source>
</evidence>
<protein>
    <recommendedName>
        <fullName evidence="4">Flagellar assembly protein FliH</fullName>
    </recommendedName>
</protein>
<dbReference type="InterPro" id="IPR018035">
    <property type="entry name" value="Flagellar_FliH/T3SS_HrpE"/>
</dbReference>